<dbReference type="GO" id="GO:0046872">
    <property type="term" value="F:metal ion binding"/>
    <property type="evidence" value="ECO:0007669"/>
    <property type="project" value="UniProtKB-KW"/>
</dbReference>
<dbReference type="Pfam" id="PF02786">
    <property type="entry name" value="CPSase_L_D2"/>
    <property type="match status" value="1"/>
</dbReference>
<reference evidence="16 17" key="1">
    <citation type="journal article" name="Front. Microbiol.">
        <title>Sugar Metabolism of the First Thermophilic Planctomycete Thermogutta terrifontis: Comparative Genomic and Transcriptomic Approaches.</title>
        <authorList>
            <person name="Elcheninov A.G."/>
            <person name="Menzel P."/>
            <person name="Gudbergsdottir S.R."/>
            <person name="Slesarev A.I."/>
            <person name="Kadnikov V.V."/>
            <person name="Krogh A."/>
            <person name="Bonch-Osmolovskaya E.A."/>
            <person name="Peng X."/>
            <person name="Kublanov I.V."/>
        </authorList>
    </citation>
    <scope>NUCLEOTIDE SEQUENCE [LARGE SCALE GENOMIC DNA]</scope>
    <source>
        <strain evidence="16 17">R1</strain>
    </source>
</reference>
<evidence type="ECO:0000256" key="7">
    <source>
        <dbReference type="ARBA" id="ARBA00022741"/>
    </source>
</evidence>
<evidence type="ECO:0000259" key="14">
    <source>
        <dbReference type="PROSITE" id="PS50975"/>
    </source>
</evidence>
<comment type="function">
    <text evidence="1 13">This protein is a component of the acetyl coenzyme A carboxylase complex; first, biotin carboxylase catalyzes the carboxylation of the carrier protein and then the transcarboxylase transfers the carboxyl group to form malonyl-CoA.</text>
</comment>
<evidence type="ECO:0000256" key="8">
    <source>
        <dbReference type="ARBA" id="ARBA00022840"/>
    </source>
</evidence>
<dbReference type="GO" id="GO:0006633">
    <property type="term" value="P:fatty acid biosynthetic process"/>
    <property type="evidence" value="ECO:0007669"/>
    <property type="project" value="UniProtKB-KW"/>
</dbReference>
<keyword evidence="8 12" id="KW-0067">ATP-binding</keyword>
<dbReference type="NCBIfam" id="TIGR00514">
    <property type="entry name" value="accC"/>
    <property type="match status" value="1"/>
</dbReference>
<evidence type="ECO:0000256" key="9">
    <source>
        <dbReference type="ARBA" id="ARBA00022842"/>
    </source>
</evidence>
<dbReference type="PANTHER" id="PTHR48095">
    <property type="entry name" value="PYRUVATE CARBOXYLASE SUBUNIT A"/>
    <property type="match status" value="1"/>
</dbReference>
<dbReference type="SUPFAM" id="SSF52440">
    <property type="entry name" value="PreATP-grasp domain"/>
    <property type="match status" value="1"/>
</dbReference>
<accession>A0A286RCL9</accession>
<evidence type="ECO:0000256" key="10">
    <source>
        <dbReference type="ARBA" id="ARBA00023267"/>
    </source>
</evidence>
<keyword evidence="5 13" id="KW-0436">Ligase</keyword>
<evidence type="ECO:0000256" key="3">
    <source>
        <dbReference type="ARBA" id="ARBA00011750"/>
    </source>
</evidence>
<dbReference type="Gene3D" id="3.30.470.20">
    <property type="entry name" value="ATP-grasp fold, B domain"/>
    <property type="match status" value="1"/>
</dbReference>
<dbReference type="FunFam" id="3.40.50.20:FF:000010">
    <property type="entry name" value="Propionyl-CoA carboxylase subunit alpha"/>
    <property type="match status" value="1"/>
</dbReference>
<evidence type="ECO:0000313" key="17">
    <source>
        <dbReference type="Proteomes" id="UP000215086"/>
    </source>
</evidence>
<feature type="domain" description="Biotin carboxylation" evidence="15">
    <location>
        <begin position="1"/>
        <end position="446"/>
    </location>
</feature>
<feature type="domain" description="ATP-grasp" evidence="14">
    <location>
        <begin position="120"/>
        <end position="317"/>
    </location>
</feature>
<evidence type="ECO:0000256" key="11">
    <source>
        <dbReference type="ARBA" id="ARBA00048600"/>
    </source>
</evidence>
<organism evidence="16 17">
    <name type="scientific">Thermogutta terrifontis</name>
    <dbReference type="NCBI Taxonomy" id="1331910"/>
    <lineage>
        <taxon>Bacteria</taxon>
        <taxon>Pseudomonadati</taxon>
        <taxon>Planctomycetota</taxon>
        <taxon>Planctomycetia</taxon>
        <taxon>Pirellulales</taxon>
        <taxon>Thermoguttaceae</taxon>
        <taxon>Thermogutta</taxon>
    </lineage>
</organism>
<dbReference type="InterPro" id="IPR051602">
    <property type="entry name" value="ACC_Biotin_Carboxylase"/>
</dbReference>
<evidence type="ECO:0000256" key="13">
    <source>
        <dbReference type="RuleBase" id="RU365063"/>
    </source>
</evidence>
<dbReference type="Pfam" id="PF02785">
    <property type="entry name" value="Biotin_carb_C"/>
    <property type="match status" value="1"/>
</dbReference>
<keyword evidence="9" id="KW-0460">Magnesium</keyword>
<evidence type="ECO:0000256" key="2">
    <source>
        <dbReference type="ARBA" id="ARBA00004956"/>
    </source>
</evidence>
<gene>
    <name evidence="16" type="ORF">THTE_1055</name>
</gene>
<comment type="catalytic activity">
    <reaction evidence="11 13">
        <text>N(6)-biotinyl-L-lysyl-[protein] + hydrogencarbonate + ATP = N(6)-carboxybiotinyl-L-lysyl-[protein] + ADP + phosphate + H(+)</text>
        <dbReference type="Rhea" id="RHEA:13501"/>
        <dbReference type="Rhea" id="RHEA-COMP:10505"/>
        <dbReference type="Rhea" id="RHEA-COMP:10506"/>
        <dbReference type="ChEBI" id="CHEBI:15378"/>
        <dbReference type="ChEBI" id="CHEBI:17544"/>
        <dbReference type="ChEBI" id="CHEBI:30616"/>
        <dbReference type="ChEBI" id="CHEBI:43474"/>
        <dbReference type="ChEBI" id="CHEBI:83144"/>
        <dbReference type="ChEBI" id="CHEBI:83145"/>
        <dbReference type="ChEBI" id="CHEBI:456216"/>
        <dbReference type="EC" id="6.3.4.14"/>
    </reaction>
</comment>
<keyword evidence="17" id="KW-1185">Reference proteome</keyword>
<dbReference type="PROSITE" id="PS50975">
    <property type="entry name" value="ATP_GRASP"/>
    <property type="match status" value="1"/>
</dbReference>
<evidence type="ECO:0000256" key="6">
    <source>
        <dbReference type="ARBA" id="ARBA00022723"/>
    </source>
</evidence>
<evidence type="ECO:0000256" key="5">
    <source>
        <dbReference type="ARBA" id="ARBA00022598"/>
    </source>
</evidence>
<keyword evidence="6" id="KW-0479">Metal-binding</keyword>
<comment type="pathway">
    <text evidence="2 13">Lipid metabolism; malonyl-CoA biosynthesis; malonyl-CoA from acetyl-CoA: step 1/1.</text>
</comment>
<keyword evidence="13" id="KW-0275">Fatty acid biosynthesis</keyword>
<evidence type="ECO:0000256" key="1">
    <source>
        <dbReference type="ARBA" id="ARBA00003761"/>
    </source>
</evidence>
<dbReference type="InterPro" id="IPR011054">
    <property type="entry name" value="Rudment_hybrid_motif"/>
</dbReference>
<evidence type="ECO:0000259" key="15">
    <source>
        <dbReference type="PROSITE" id="PS50979"/>
    </source>
</evidence>
<keyword evidence="13" id="KW-0443">Lipid metabolism</keyword>
<evidence type="ECO:0000256" key="4">
    <source>
        <dbReference type="ARBA" id="ARBA00013263"/>
    </source>
</evidence>
<proteinExistence type="predicted"/>
<dbReference type="PROSITE" id="PS00866">
    <property type="entry name" value="CPSASE_1"/>
    <property type="match status" value="1"/>
</dbReference>
<dbReference type="PROSITE" id="PS50979">
    <property type="entry name" value="BC"/>
    <property type="match status" value="1"/>
</dbReference>
<dbReference type="Proteomes" id="UP000215086">
    <property type="component" value="Chromosome"/>
</dbReference>
<name>A0A286RCL9_9BACT</name>
<keyword evidence="10 13" id="KW-0092">Biotin</keyword>
<dbReference type="GO" id="GO:2001295">
    <property type="term" value="P:malonyl-CoA biosynthetic process"/>
    <property type="evidence" value="ECO:0007669"/>
    <property type="project" value="UniProtKB-UniPathway"/>
</dbReference>
<dbReference type="EC" id="6.3.4.14" evidence="4 13"/>
<dbReference type="OrthoDB" id="9807469at2"/>
<dbReference type="AlphaFoldDB" id="A0A286RCL9"/>
<dbReference type="SMART" id="SM00878">
    <property type="entry name" value="Biotin_carb_C"/>
    <property type="match status" value="1"/>
</dbReference>
<dbReference type="NCBIfam" id="NF006367">
    <property type="entry name" value="PRK08591.1"/>
    <property type="match status" value="1"/>
</dbReference>
<dbReference type="InterPro" id="IPR016185">
    <property type="entry name" value="PreATP-grasp_dom_sf"/>
</dbReference>
<keyword evidence="13" id="KW-0276">Fatty acid metabolism</keyword>
<evidence type="ECO:0000256" key="12">
    <source>
        <dbReference type="PROSITE-ProRule" id="PRU00409"/>
    </source>
</evidence>
<dbReference type="FunFam" id="3.30.1490.20:FF:000018">
    <property type="entry name" value="Biotin carboxylase"/>
    <property type="match status" value="1"/>
</dbReference>
<comment type="subunit">
    <text evidence="3 13">Acetyl-CoA carboxylase is a heterohexamer of biotin carboxyl carrier protein, biotin carboxylase and the two subunits of carboxyl transferase in a 2:2 complex.</text>
</comment>
<keyword evidence="13" id="KW-0444">Lipid biosynthesis</keyword>
<dbReference type="EMBL" id="CP018477">
    <property type="protein sequence ID" value="ASV73657.1"/>
    <property type="molecule type" value="Genomic_DNA"/>
</dbReference>
<dbReference type="SUPFAM" id="SSF51246">
    <property type="entry name" value="Rudiment single hybrid motif"/>
    <property type="match status" value="1"/>
</dbReference>
<dbReference type="PROSITE" id="PS00867">
    <property type="entry name" value="CPSASE_2"/>
    <property type="match status" value="1"/>
</dbReference>
<evidence type="ECO:0000313" key="16">
    <source>
        <dbReference type="EMBL" id="ASV73657.1"/>
    </source>
</evidence>
<dbReference type="InterPro" id="IPR004549">
    <property type="entry name" value="Acetyl_CoA_COase_biotin_COase"/>
</dbReference>
<dbReference type="InterPro" id="IPR011761">
    <property type="entry name" value="ATP-grasp"/>
</dbReference>
<dbReference type="GO" id="GO:0005524">
    <property type="term" value="F:ATP binding"/>
    <property type="evidence" value="ECO:0007669"/>
    <property type="project" value="UniProtKB-UniRule"/>
</dbReference>
<dbReference type="PANTHER" id="PTHR48095:SF2">
    <property type="entry name" value="BIOTIN CARBOXYLASE, CHLOROPLASTIC"/>
    <property type="match status" value="1"/>
</dbReference>
<dbReference type="InterPro" id="IPR011764">
    <property type="entry name" value="Biotin_carboxylation_dom"/>
</dbReference>
<dbReference type="Pfam" id="PF00289">
    <property type="entry name" value="Biotin_carb_N"/>
    <property type="match status" value="1"/>
</dbReference>
<sequence length="455" mass="50270">MFKRILIANRGEIALRVLRACREMGIETVAVFSEADRGSAYLELANEAYCIGPAKASESYLRYDRVISAAEIGNAQAIHPGYGFLSENAHFAEVCRSCQIEFIGPPHEAMALLGDKNAARALAKKVGVPVVPGSEGTVETEAEALRVAREIGYPVLIKAAAGGGGKGMRIAVNEHSLKSALQQAQQEAEAAFGNGAVYLEKYIEHPRHVEVQAIGDHYGNVVHLWERDCTIQRRHQKLIEESPAPNLPREVRQAICESAVKLLKAANYYNAGTVEFLVDRQFNFYFIEVNARIQVEHPVTEMVTGLDLIKLQIKVAAGEPLPFKQEDVEHRGVAIECRINAEDPERGFRPSPGRIERIFVPGGPGVRFDSHVYPGYVVSPHYDSMIGKLIVHRPTRAEAIAAMKSALEELRIEGIKTTVELSKAILSHPTFVDARADTTFVERTFLPSQQQEEKK</sequence>
<keyword evidence="7 12" id="KW-0547">Nucleotide-binding</keyword>
<dbReference type="GO" id="GO:0004075">
    <property type="term" value="F:biotin carboxylase activity"/>
    <property type="evidence" value="ECO:0007669"/>
    <property type="project" value="UniProtKB-EC"/>
</dbReference>
<dbReference type="SUPFAM" id="SSF56059">
    <property type="entry name" value="Glutathione synthetase ATP-binding domain-like"/>
    <property type="match status" value="1"/>
</dbReference>
<dbReference type="UniPathway" id="UPA00655">
    <property type="reaction ID" value="UER00711"/>
</dbReference>
<dbReference type="KEGG" id="ttf:THTE_1055"/>
<protein>
    <recommendedName>
        <fullName evidence="4 13">Biotin carboxylase</fullName>
        <ecNumber evidence="4 13">6.3.4.14</ecNumber>
    </recommendedName>
    <alternativeName>
        <fullName evidence="13">Acetyl-coenzyme A carboxylase biotin carboxylase subunit A</fullName>
    </alternativeName>
</protein>
<dbReference type="InterPro" id="IPR005482">
    <property type="entry name" value="Biotin_COase_C"/>
</dbReference>
<dbReference type="InterPro" id="IPR005481">
    <property type="entry name" value="BC-like_N"/>
</dbReference>
<dbReference type="InterPro" id="IPR005479">
    <property type="entry name" value="CPAse_ATP-bd"/>
</dbReference>
<dbReference type="RefSeq" id="WP_095414185.1">
    <property type="nucleotide sequence ID" value="NZ_CP018477.1"/>
</dbReference>